<evidence type="ECO:0000313" key="1">
    <source>
        <dbReference type="EMBL" id="QHT38710.1"/>
    </source>
</evidence>
<sequence>MYTITMKTTYTISNNDETFSHLLTNLFSETPVKTKKTDPYLLKSIDVEQSKFKLVAYNANMVTKENLNTLGLMRSLLFTSDNRLVCFSPPKTMKSDDFKEKYRDVKELYTEDCVEGTMINMFWDDQSGKWEFMTRKNVGATNSYYVYDKSSKQPSFRSMFLESLEQSNAKLDNFDKSYSYSFVMQHPSNRIVMHVDYPVLYLIEAYKITSDVGIDNPLSTNYEITVLDKEEMSSLVQGNIRVPKKYPFSDYSQHETQISAENNKPWELNMIKKGFVVRDLKTNVRTKFITENYKTIQDLKSNIPDMRFLYLKLRKDDTLDKYLQYFPEHDKLFSHYFHLLSDYTHCLYSFYKDCYISKVKPLKEYTNNYRTHMYAIHGVYINTHKPQNKKITIQDVEKYINEMDVPLLFDTLFKVM</sequence>
<reference evidence="1" key="1">
    <citation type="journal article" date="2020" name="Nature">
        <title>Giant virus diversity and host interactions through global metagenomics.</title>
        <authorList>
            <person name="Schulz F."/>
            <person name="Roux S."/>
            <person name="Paez-Espino D."/>
            <person name="Jungbluth S."/>
            <person name="Walsh D.A."/>
            <person name="Denef V.J."/>
            <person name="McMahon K.D."/>
            <person name="Konstantinidis K.T."/>
            <person name="Eloe-Fadrosh E.A."/>
            <person name="Kyrpides N.C."/>
            <person name="Woyke T."/>
        </authorList>
    </citation>
    <scope>NUCLEOTIDE SEQUENCE</scope>
    <source>
        <strain evidence="1">GVMAG-S-ERX556106-38</strain>
    </source>
</reference>
<dbReference type="EMBL" id="MN738833">
    <property type="protein sequence ID" value="QHT38710.1"/>
    <property type="molecule type" value="Genomic_DNA"/>
</dbReference>
<name>A0A6C0FG53_9ZZZZ</name>
<organism evidence="1">
    <name type="scientific">viral metagenome</name>
    <dbReference type="NCBI Taxonomy" id="1070528"/>
    <lineage>
        <taxon>unclassified sequences</taxon>
        <taxon>metagenomes</taxon>
        <taxon>organismal metagenomes</taxon>
    </lineage>
</organism>
<accession>A0A6C0FG53</accession>
<protein>
    <submittedName>
        <fullName evidence="1">Uncharacterized protein</fullName>
    </submittedName>
</protein>
<dbReference type="AlphaFoldDB" id="A0A6C0FG53"/>
<proteinExistence type="predicted"/>